<dbReference type="EMBL" id="JAQQXP010000003">
    <property type="protein sequence ID" value="MDC8832754.1"/>
    <property type="molecule type" value="Genomic_DNA"/>
</dbReference>
<evidence type="ECO:0000313" key="16">
    <source>
        <dbReference type="Proteomes" id="UP001218788"/>
    </source>
</evidence>
<dbReference type="InterPro" id="IPR019756">
    <property type="entry name" value="Pept_S26A_signal_pept_1_Ser-AS"/>
</dbReference>
<dbReference type="SUPFAM" id="SSF51306">
    <property type="entry name" value="LexA/Signal peptidase"/>
    <property type="match status" value="1"/>
</dbReference>
<keyword evidence="10 12" id="KW-1133">Transmembrane helix</keyword>
<dbReference type="InterPro" id="IPR000223">
    <property type="entry name" value="Pept_S26A_signal_pept_1"/>
</dbReference>
<dbReference type="Gene3D" id="2.10.109.10">
    <property type="entry name" value="Umud Fragment, subunit A"/>
    <property type="match status" value="1"/>
</dbReference>
<comment type="subcellular location">
    <subcellularLocation>
        <location evidence="2">Cell membrane</location>
        <topology evidence="2">Multi-pass membrane protein</topology>
    </subcellularLocation>
    <subcellularLocation>
        <location evidence="13">Membrane</location>
        <topology evidence="13">Multi-pass membrane protein</topology>
    </subcellularLocation>
</comment>
<dbReference type="InterPro" id="IPR019757">
    <property type="entry name" value="Pept_S26A_signal_pept_1_Lys-AS"/>
</dbReference>
<keyword evidence="8 12" id="KW-0812">Transmembrane</keyword>
<evidence type="ECO:0000256" key="9">
    <source>
        <dbReference type="ARBA" id="ARBA00022801"/>
    </source>
</evidence>
<evidence type="ECO:0000256" key="4">
    <source>
        <dbReference type="ARBA" id="ARBA00013208"/>
    </source>
</evidence>
<comment type="caution">
    <text evidence="13">Lacks conserved residue(s) required for the propagation of feature annotation.</text>
</comment>
<evidence type="ECO:0000256" key="6">
    <source>
        <dbReference type="ARBA" id="ARBA00022475"/>
    </source>
</evidence>
<name>A0ABT5L6U2_9ALTE</name>
<evidence type="ECO:0000256" key="13">
    <source>
        <dbReference type="RuleBase" id="RU362042"/>
    </source>
</evidence>
<dbReference type="PANTHER" id="PTHR43390">
    <property type="entry name" value="SIGNAL PEPTIDASE I"/>
    <property type="match status" value="1"/>
</dbReference>
<evidence type="ECO:0000256" key="10">
    <source>
        <dbReference type="ARBA" id="ARBA00022989"/>
    </source>
</evidence>
<dbReference type="Proteomes" id="UP001218788">
    <property type="component" value="Unassembled WGS sequence"/>
</dbReference>
<dbReference type="InterPro" id="IPR036286">
    <property type="entry name" value="LexA/Signal_pep-like_sf"/>
</dbReference>
<dbReference type="InterPro" id="IPR019766">
    <property type="entry name" value="Sign_pep_all-beta_subdom"/>
</dbReference>
<evidence type="ECO:0000256" key="8">
    <source>
        <dbReference type="ARBA" id="ARBA00022692"/>
    </source>
</evidence>
<dbReference type="Pfam" id="PF10502">
    <property type="entry name" value="Peptidase_S26"/>
    <property type="match status" value="1"/>
</dbReference>
<dbReference type="CDD" id="cd06530">
    <property type="entry name" value="S26_SPase_I"/>
    <property type="match status" value="1"/>
</dbReference>
<comment type="similarity">
    <text evidence="3 13">Belongs to the peptidase S26 family.</text>
</comment>
<dbReference type="PANTHER" id="PTHR43390:SF1">
    <property type="entry name" value="CHLOROPLAST PROCESSING PEPTIDASE"/>
    <property type="match status" value="1"/>
</dbReference>
<dbReference type="EC" id="3.4.21.89" evidence="4 12"/>
<dbReference type="PRINTS" id="PR00727">
    <property type="entry name" value="LEADERPTASE"/>
</dbReference>
<dbReference type="InterPro" id="IPR019758">
    <property type="entry name" value="Pept_S26A_signal_pept_1_CS"/>
</dbReference>
<organism evidence="15 16">
    <name type="scientific">Alteromonas gilva</name>
    <dbReference type="NCBI Taxonomy" id="2987522"/>
    <lineage>
        <taxon>Bacteria</taxon>
        <taxon>Pseudomonadati</taxon>
        <taxon>Pseudomonadota</taxon>
        <taxon>Gammaproteobacteria</taxon>
        <taxon>Alteromonadales</taxon>
        <taxon>Alteromonadaceae</taxon>
        <taxon>Alteromonas/Salinimonas group</taxon>
        <taxon>Alteromonas</taxon>
    </lineage>
</organism>
<dbReference type="PROSITE" id="PS00761">
    <property type="entry name" value="SPASE_I_3"/>
    <property type="match status" value="1"/>
</dbReference>
<evidence type="ECO:0000256" key="11">
    <source>
        <dbReference type="ARBA" id="ARBA00023136"/>
    </source>
</evidence>
<evidence type="ECO:0000256" key="1">
    <source>
        <dbReference type="ARBA" id="ARBA00000677"/>
    </source>
</evidence>
<evidence type="ECO:0000256" key="3">
    <source>
        <dbReference type="ARBA" id="ARBA00009370"/>
    </source>
</evidence>
<dbReference type="NCBIfam" id="TIGR02227">
    <property type="entry name" value="sigpep_I_bact"/>
    <property type="match status" value="1"/>
</dbReference>
<evidence type="ECO:0000259" key="14">
    <source>
        <dbReference type="Pfam" id="PF10502"/>
    </source>
</evidence>
<dbReference type="PROSITE" id="PS00760">
    <property type="entry name" value="SPASE_I_2"/>
    <property type="match status" value="1"/>
</dbReference>
<comment type="caution">
    <text evidence="15">The sequence shown here is derived from an EMBL/GenBank/DDBJ whole genome shotgun (WGS) entry which is preliminary data.</text>
</comment>
<feature type="transmembrane region" description="Helical" evidence="12">
    <location>
        <begin position="6"/>
        <end position="28"/>
    </location>
</feature>
<feature type="domain" description="Peptidase S26" evidence="14">
    <location>
        <begin position="57"/>
        <end position="270"/>
    </location>
</feature>
<reference evidence="15 16" key="1">
    <citation type="submission" date="2022-10" db="EMBL/GenBank/DDBJ databases">
        <title>Alteromonas sp. chi3 Genome sequencing.</title>
        <authorList>
            <person name="Park S."/>
        </authorList>
    </citation>
    <scope>NUCLEOTIDE SEQUENCE [LARGE SCALE GENOMIC DNA]</scope>
    <source>
        <strain evidence="16">chi3</strain>
    </source>
</reference>
<evidence type="ECO:0000256" key="5">
    <source>
        <dbReference type="ARBA" id="ARBA00019232"/>
    </source>
</evidence>
<keyword evidence="11 12" id="KW-0472">Membrane</keyword>
<gene>
    <name evidence="15" type="primary">lepB</name>
    <name evidence="15" type="ORF">OIK42_18540</name>
</gene>
<dbReference type="GO" id="GO:0009003">
    <property type="term" value="F:signal peptidase activity"/>
    <property type="evidence" value="ECO:0007669"/>
    <property type="project" value="UniProtKB-EC"/>
</dbReference>
<dbReference type="Gene3D" id="2.170.230.10">
    <property type="match status" value="1"/>
</dbReference>
<keyword evidence="7 12" id="KW-0645">Protease</keyword>
<accession>A0ABT5L6U2</accession>
<dbReference type="PROSITE" id="PS00501">
    <property type="entry name" value="SPASE_I_1"/>
    <property type="match status" value="1"/>
</dbReference>
<keyword evidence="6" id="KW-1003">Cell membrane</keyword>
<protein>
    <recommendedName>
        <fullName evidence="5 12">Signal peptidase I</fullName>
        <ecNumber evidence="4 12">3.4.21.89</ecNumber>
    </recommendedName>
</protein>
<keyword evidence="9 12" id="KW-0378">Hydrolase</keyword>
<dbReference type="InterPro" id="IPR019533">
    <property type="entry name" value="Peptidase_S26"/>
</dbReference>
<evidence type="ECO:0000256" key="7">
    <source>
        <dbReference type="ARBA" id="ARBA00022670"/>
    </source>
</evidence>
<dbReference type="RefSeq" id="WP_273642609.1">
    <property type="nucleotide sequence ID" value="NZ_JAQQXP010000003.1"/>
</dbReference>
<keyword evidence="16" id="KW-1185">Reference proteome</keyword>
<proteinExistence type="inferred from homology"/>
<evidence type="ECO:0000256" key="2">
    <source>
        <dbReference type="ARBA" id="ARBA00004651"/>
    </source>
</evidence>
<sequence length="300" mass="33930">MANYFSILLVILTVGSGLIWLVDSLVFAPKRKARREALAGHGESALAPNEELPYIVDTAQQIFPVIAFVLVLRSFLYEPFQIPSGSMMPTLLVGDFILVEKYAYGLKDPVFRHKFIDTGKPERGDVVVFKYPEEPTVDYIKRVVGLPGDTVIYRDKKVYVKPRCDSGQDCAPQAVMAQEFVNSGEFVQNLAPLKRVTETLGDVKHDILQHPVSEAHPSNFYTQPGTKMNEWIVPEDQYFVLGDNRDNSRDSRFWGFVPDENLVGQAVAIWISFEFERDPDSWLPSWIPSGVRFNRIGGIE</sequence>
<evidence type="ECO:0000313" key="15">
    <source>
        <dbReference type="EMBL" id="MDC8832754.1"/>
    </source>
</evidence>
<comment type="catalytic activity">
    <reaction evidence="1 12">
        <text>Cleavage of hydrophobic, N-terminal signal or leader sequences from secreted and periplasmic proteins.</text>
        <dbReference type="EC" id="3.4.21.89"/>
    </reaction>
</comment>
<evidence type="ECO:0000256" key="12">
    <source>
        <dbReference type="RuleBase" id="RU003993"/>
    </source>
</evidence>